<protein>
    <recommendedName>
        <fullName evidence="2">Type II secretion system protein H</fullName>
    </recommendedName>
    <alternativeName>
        <fullName evidence="10">General secretion pathway protein H</fullName>
    </alternativeName>
</protein>
<evidence type="ECO:0000256" key="5">
    <source>
        <dbReference type="ARBA" id="ARBA00022519"/>
    </source>
</evidence>
<evidence type="ECO:0000256" key="10">
    <source>
        <dbReference type="ARBA" id="ARBA00030775"/>
    </source>
</evidence>
<evidence type="ECO:0000256" key="2">
    <source>
        <dbReference type="ARBA" id="ARBA00021549"/>
    </source>
</evidence>
<dbReference type="NCBIfam" id="TIGR02532">
    <property type="entry name" value="IV_pilin_GFxxxE"/>
    <property type="match status" value="1"/>
</dbReference>
<dbReference type="RefSeq" id="WP_051924457.1">
    <property type="nucleotide sequence ID" value="NZ_AVCJ01000012.1"/>
</dbReference>
<keyword evidence="4" id="KW-0488">Methylation</keyword>
<evidence type="ECO:0000313" key="13">
    <source>
        <dbReference type="Proteomes" id="UP000029085"/>
    </source>
</evidence>
<dbReference type="GO" id="GO:0015628">
    <property type="term" value="P:protein secretion by the type II secretion system"/>
    <property type="evidence" value="ECO:0007669"/>
    <property type="project" value="InterPro"/>
</dbReference>
<comment type="subcellular location">
    <subcellularLocation>
        <location evidence="1">Cell inner membrane</location>
        <topology evidence="1">Single-pass membrane protein</topology>
    </subcellularLocation>
</comment>
<evidence type="ECO:0000256" key="6">
    <source>
        <dbReference type="ARBA" id="ARBA00022692"/>
    </source>
</evidence>
<dbReference type="GO" id="GO:0005886">
    <property type="term" value="C:plasma membrane"/>
    <property type="evidence" value="ECO:0007669"/>
    <property type="project" value="UniProtKB-SubCell"/>
</dbReference>
<dbReference type="InterPro" id="IPR022346">
    <property type="entry name" value="T2SS_GspH"/>
</dbReference>
<dbReference type="Pfam" id="PF07963">
    <property type="entry name" value="N_methyl"/>
    <property type="match status" value="1"/>
</dbReference>
<dbReference type="EMBL" id="AVCJ01000012">
    <property type="protein sequence ID" value="KFL36689.1"/>
    <property type="molecule type" value="Genomic_DNA"/>
</dbReference>
<gene>
    <name evidence="12" type="ORF">N788_03500</name>
</gene>
<accession>A0A087MII6</accession>
<evidence type="ECO:0000256" key="9">
    <source>
        <dbReference type="ARBA" id="ARBA00025772"/>
    </source>
</evidence>
<dbReference type="GO" id="GO:0015627">
    <property type="term" value="C:type II protein secretion system complex"/>
    <property type="evidence" value="ECO:0007669"/>
    <property type="project" value="InterPro"/>
</dbReference>
<dbReference type="Gene3D" id="3.55.40.10">
    <property type="entry name" value="minor pseudopilin epsh domain"/>
    <property type="match status" value="1"/>
</dbReference>
<keyword evidence="7" id="KW-1133">Transmembrane helix</keyword>
<feature type="domain" description="General secretion pathway GspH" evidence="11">
    <location>
        <begin position="45"/>
        <end position="149"/>
    </location>
</feature>
<dbReference type="PROSITE" id="PS00409">
    <property type="entry name" value="PROKAR_NTER_METHYL"/>
    <property type="match status" value="1"/>
</dbReference>
<reference evidence="13" key="1">
    <citation type="submission" date="2013-08" db="EMBL/GenBank/DDBJ databases">
        <title>Genome sequencing of Arenimonas donghaensis.</title>
        <authorList>
            <person name="Chen F."/>
            <person name="Wang G."/>
        </authorList>
    </citation>
    <scope>NUCLEOTIDE SEQUENCE [LARGE SCALE GENOMIC DNA]</scope>
    <source>
        <strain evidence="13">HO3-R19</strain>
    </source>
</reference>
<dbReference type="SUPFAM" id="SSF54523">
    <property type="entry name" value="Pili subunits"/>
    <property type="match status" value="1"/>
</dbReference>
<dbReference type="Proteomes" id="UP000029085">
    <property type="component" value="Unassembled WGS sequence"/>
</dbReference>
<dbReference type="InterPro" id="IPR012902">
    <property type="entry name" value="N_methyl_site"/>
</dbReference>
<keyword evidence="13" id="KW-1185">Reference proteome</keyword>
<sequence>MRAQRRGFTLVELVLVLLLLALLLAVAAPSLSLLRERMATLQAFHALTAGLAQARMAAVALGRPVTLCPSADGRSCRGDLVWDAGWLVYVDATRSPQPAKDEDVLWTEALAPGPVAIRATPGRHRVRYQPTGMSGGNNASLRLCSRKRAVHLGSVVVNIAGRVRHARVSRVDPPPCPFLP</sequence>
<dbReference type="AlphaFoldDB" id="A0A087MII6"/>
<evidence type="ECO:0000259" key="11">
    <source>
        <dbReference type="Pfam" id="PF12019"/>
    </source>
</evidence>
<keyword evidence="3" id="KW-1003">Cell membrane</keyword>
<evidence type="ECO:0000256" key="1">
    <source>
        <dbReference type="ARBA" id="ARBA00004377"/>
    </source>
</evidence>
<organism evidence="12 13">
    <name type="scientific">Arenimonas donghaensis DSM 18148 = HO3-R19</name>
    <dbReference type="NCBI Taxonomy" id="1121014"/>
    <lineage>
        <taxon>Bacteria</taxon>
        <taxon>Pseudomonadati</taxon>
        <taxon>Pseudomonadota</taxon>
        <taxon>Gammaproteobacteria</taxon>
        <taxon>Lysobacterales</taxon>
        <taxon>Lysobacteraceae</taxon>
        <taxon>Arenimonas</taxon>
    </lineage>
</organism>
<reference evidence="12 13" key="2">
    <citation type="journal article" date="2015" name="Stand. Genomic Sci.">
        <title>High quality draft genomic sequence of Arenimonas donghaensis DSM 18148(T).</title>
        <authorList>
            <person name="Chen F."/>
            <person name="Wang H."/>
            <person name="Cao Y."/>
            <person name="Li X."/>
            <person name="Wang G."/>
        </authorList>
    </citation>
    <scope>NUCLEOTIDE SEQUENCE [LARGE SCALE GENOMIC DNA]</scope>
    <source>
        <strain evidence="12 13">HO3-R19</strain>
    </source>
</reference>
<evidence type="ECO:0000256" key="3">
    <source>
        <dbReference type="ARBA" id="ARBA00022475"/>
    </source>
</evidence>
<proteinExistence type="inferred from homology"/>
<evidence type="ECO:0000256" key="8">
    <source>
        <dbReference type="ARBA" id="ARBA00023136"/>
    </source>
</evidence>
<keyword evidence="8" id="KW-0472">Membrane</keyword>
<name>A0A087MII6_9GAMM</name>
<evidence type="ECO:0000256" key="7">
    <source>
        <dbReference type="ARBA" id="ARBA00022989"/>
    </source>
</evidence>
<dbReference type="Pfam" id="PF12019">
    <property type="entry name" value="GspH"/>
    <property type="match status" value="1"/>
</dbReference>
<dbReference type="PATRIC" id="fig|1121014.3.peg.1376"/>
<comment type="caution">
    <text evidence="12">The sequence shown here is derived from an EMBL/GenBank/DDBJ whole genome shotgun (WGS) entry which is preliminary data.</text>
</comment>
<evidence type="ECO:0000313" key="12">
    <source>
        <dbReference type="EMBL" id="KFL36689.1"/>
    </source>
</evidence>
<dbReference type="InterPro" id="IPR045584">
    <property type="entry name" value="Pilin-like"/>
</dbReference>
<dbReference type="STRING" id="1121014.N788_03500"/>
<evidence type="ECO:0000256" key="4">
    <source>
        <dbReference type="ARBA" id="ARBA00022481"/>
    </source>
</evidence>
<keyword evidence="5" id="KW-0997">Cell inner membrane</keyword>
<keyword evidence="6" id="KW-0812">Transmembrane</keyword>
<comment type="similarity">
    <text evidence="9">Belongs to the GSP H family.</text>
</comment>